<gene>
    <name evidence="2" type="ORF">NITINOP_0116</name>
</gene>
<dbReference type="RefSeq" id="WP_062481772.1">
    <property type="nucleotide sequence ID" value="NZ_LN885086.1"/>
</dbReference>
<dbReference type="STRING" id="1715989.NITINOP_0116"/>
<feature type="transmembrane region" description="Helical" evidence="1">
    <location>
        <begin position="20"/>
        <end position="42"/>
    </location>
</feature>
<protein>
    <recommendedName>
        <fullName evidence="4">Lipoprotein</fullName>
    </recommendedName>
</protein>
<evidence type="ECO:0000313" key="3">
    <source>
        <dbReference type="Proteomes" id="UP000066284"/>
    </source>
</evidence>
<keyword evidence="1" id="KW-0812">Transmembrane</keyword>
<dbReference type="AlphaFoldDB" id="A0A0S4KRY2"/>
<dbReference type="EMBL" id="LN885086">
    <property type="protein sequence ID" value="CUQ65092.1"/>
    <property type="molecule type" value="Genomic_DNA"/>
</dbReference>
<name>A0A0S4KRY2_9BACT</name>
<organism evidence="2 3">
    <name type="scientific">Candidatus Nitrospira inopinata</name>
    <dbReference type="NCBI Taxonomy" id="1715989"/>
    <lineage>
        <taxon>Bacteria</taxon>
        <taxon>Pseudomonadati</taxon>
        <taxon>Nitrospirota</taxon>
        <taxon>Nitrospiria</taxon>
        <taxon>Nitrospirales</taxon>
        <taxon>Nitrospiraceae</taxon>
        <taxon>Nitrospira</taxon>
    </lineage>
</organism>
<evidence type="ECO:0000313" key="2">
    <source>
        <dbReference type="EMBL" id="CUQ65092.1"/>
    </source>
</evidence>
<proteinExistence type="predicted"/>
<sequence>MSKRLVKIRGAQSPSFGAGLVMRAVIPVVLAWIVAGCSGWKVTTASSDLLPRYTVRTLALIPFTAMTTPQMRDQGDFFFSTPQSLRQQDMSVAVASDVEPRPRQVAAVPDYAAERVTQLFWKRLQSRGGLRLISPGDSAQVLASVVSETTSPKTRPEIAAAAVARKLNADAVMIGLVSMYQERVGSRLGANPAASVGFEVKVVATDGRVLWAGNYYERQRPLTEDFLGFVQRFGMFVTADELAEYGVDAMLKEFPF</sequence>
<dbReference type="KEGG" id="nio:NITINOP_0116"/>
<dbReference type="Proteomes" id="UP000066284">
    <property type="component" value="Chromosome 1"/>
</dbReference>
<keyword evidence="1" id="KW-1133">Transmembrane helix</keyword>
<accession>A0A0S4KRY2</accession>
<reference evidence="3" key="1">
    <citation type="submission" date="2015-09" db="EMBL/GenBank/DDBJ databases">
        <authorList>
            <person name="Daims H."/>
        </authorList>
    </citation>
    <scope>NUCLEOTIDE SEQUENCE [LARGE SCALE GENOMIC DNA]</scope>
</reference>
<dbReference type="OrthoDB" id="5449868at2"/>
<evidence type="ECO:0008006" key="4">
    <source>
        <dbReference type="Google" id="ProtNLM"/>
    </source>
</evidence>
<dbReference type="Gene3D" id="3.40.50.10610">
    <property type="entry name" value="ABC-type transport auxiliary lipoprotein component"/>
    <property type="match status" value="1"/>
</dbReference>
<evidence type="ECO:0000256" key="1">
    <source>
        <dbReference type="SAM" id="Phobius"/>
    </source>
</evidence>
<keyword evidence="1" id="KW-0472">Membrane</keyword>
<keyword evidence="3" id="KW-1185">Reference proteome</keyword>